<keyword evidence="1" id="KW-0812">Transmembrane</keyword>
<sequence>MIYFPGYDLRPARYCFPLLSKEFDTFLKIRKVNGALSQLSEGLDPGGTTASWSGHVDWPDSRVETTFVQLGWRDVIKADFRRSWPRTIADAIRSFMMIAQAGGYRAALKSNWAHGVFCLYPPVGLLLYFLASLLPPILLAPVILRNVGAAVRQSHAEEIAWSVLLGGSAAWMLAVYLLMTWLEPKSYFRYLVNSWHFMARLARNNHPEMLARIEESADLIVAAAAEADEDTDLVFVSHSCGTFVAIYILAAVLRRQPDIVRRPGGFSFVTMGPAFDCLGGFGAQDGFGDAMTAVARSGVDWTDLYGPHDPLCGGRTTPVARYAQQNTSGETLPEPRRYSVCIPDRMTAKRFRHLRFRFFALHFNYFFASVRPGLFDFYRLTLGPKRAVDQLKAWDKGRD</sequence>
<dbReference type="EMBL" id="CXST01000002">
    <property type="protein sequence ID" value="CTQ44556.1"/>
    <property type="molecule type" value="Genomic_DNA"/>
</dbReference>
<accession>A0A0M6Y381</accession>
<feature type="transmembrane region" description="Helical" evidence="1">
    <location>
        <begin position="159"/>
        <end position="182"/>
    </location>
</feature>
<feature type="transmembrane region" description="Helical" evidence="1">
    <location>
        <begin position="125"/>
        <end position="147"/>
    </location>
</feature>
<evidence type="ECO:0000256" key="1">
    <source>
        <dbReference type="SAM" id="Phobius"/>
    </source>
</evidence>
<keyword evidence="1" id="KW-1133">Transmembrane helix</keyword>
<dbReference type="Proteomes" id="UP000048926">
    <property type="component" value="Unassembled WGS sequence"/>
</dbReference>
<organism evidence="2 3">
    <name type="scientific">Roseibium aggregatum</name>
    <dbReference type="NCBI Taxonomy" id="187304"/>
    <lineage>
        <taxon>Bacteria</taxon>
        <taxon>Pseudomonadati</taxon>
        <taxon>Pseudomonadota</taxon>
        <taxon>Alphaproteobacteria</taxon>
        <taxon>Hyphomicrobiales</taxon>
        <taxon>Stappiaceae</taxon>
        <taxon>Roseibium</taxon>
    </lineage>
</organism>
<evidence type="ECO:0000313" key="3">
    <source>
        <dbReference type="Proteomes" id="UP000048926"/>
    </source>
</evidence>
<keyword evidence="1" id="KW-0472">Membrane</keyword>
<proteinExistence type="predicted"/>
<evidence type="ECO:0000313" key="2">
    <source>
        <dbReference type="EMBL" id="CTQ44556.1"/>
    </source>
</evidence>
<dbReference type="RefSeq" id="WP_145903642.1">
    <property type="nucleotide sequence ID" value="NZ_CXST01000002.1"/>
</dbReference>
<dbReference type="OrthoDB" id="7257484at2"/>
<protein>
    <submittedName>
        <fullName evidence="2">Uncharacterized protein</fullName>
    </submittedName>
</protein>
<dbReference type="STRING" id="187304.B0E33_08280"/>
<keyword evidence="3" id="KW-1185">Reference proteome</keyword>
<feature type="transmembrane region" description="Helical" evidence="1">
    <location>
        <begin position="354"/>
        <end position="374"/>
    </location>
</feature>
<dbReference type="AlphaFoldDB" id="A0A0M6Y381"/>
<name>A0A0M6Y381_9HYPH</name>
<gene>
    <name evidence="2" type="ORF">LAL4801_03000</name>
</gene>
<feature type="transmembrane region" description="Helical" evidence="1">
    <location>
        <begin position="233"/>
        <end position="253"/>
    </location>
</feature>
<reference evidence="3" key="1">
    <citation type="submission" date="2015-07" db="EMBL/GenBank/DDBJ databases">
        <authorList>
            <person name="Rodrigo-Torres Lidia"/>
            <person name="Arahal R.David."/>
        </authorList>
    </citation>
    <scope>NUCLEOTIDE SEQUENCE [LARGE SCALE GENOMIC DNA]</scope>
    <source>
        <strain evidence="3">CECT 4801</strain>
    </source>
</reference>